<dbReference type="Pfam" id="PF12796">
    <property type="entry name" value="Ank_2"/>
    <property type="match status" value="1"/>
</dbReference>
<dbReference type="InterPro" id="IPR036291">
    <property type="entry name" value="NAD(P)-bd_dom_sf"/>
</dbReference>
<evidence type="ECO:0000313" key="4">
    <source>
        <dbReference type="Proteomes" id="UP000241890"/>
    </source>
</evidence>
<feature type="compositionally biased region" description="Polar residues" evidence="2">
    <location>
        <begin position="1"/>
        <end position="16"/>
    </location>
</feature>
<dbReference type="Proteomes" id="UP000241890">
    <property type="component" value="Unassembled WGS sequence"/>
</dbReference>
<dbReference type="EMBL" id="BEYU01000050">
    <property type="protein sequence ID" value="GBG28921.1"/>
    <property type="molecule type" value="Genomic_DNA"/>
</dbReference>
<evidence type="ECO:0000256" key="2">
    <source>
        <dbReference type="SAM" id="MobiDB-lite"/>
    </source>
</evidence>
<dbReference type="AlphaFoldDB" id="A0A2R5GKW7"/>
<comment type="caution">
    <text evidence="3">The sequence shown here is derived from an EMBL/GenBank/DDBJ whole genome shotgun (WGS) entry which is preliminary data.</text>
</comment>
<feature type="region of interest" description="Disordered" evidence="2">
    <location>
        <begin position="682"/>
        <end position="786"/>
    </location>
</feature>
<dbReference type="Gene3D" id="3.40.50.720">
    <property type="entry name" value="NAD(P)-binding Rossmann-like Domain"/>
    <property type="match status" value="1"/>
</dbReference>
<protein>
    <submittedName>
        <fullName evidence="3">Dehydrogenase/reductase SDR family member 4</fullName>
    </submittedName>
</protein>
<keyword evidence="1" id="KW-0040">ANK repeat</keyword>
<dbReference type="OrthoDB" id="1933717at2759"/>
<dbReference type="InterPro" id="IPR002347">
    <property type="entry name" value="SDR_fam"/>
</dbReference>
<evidence type="ECO:0000256" key="1">
    <source>
        <dbReference type="PROSITE-ProRule" id="PRU00023"/>
    </source>
</evidence>
<dbReference type="PANTHER" id="PTHR43975:SF2">
    <property type="entry name" value="EG:BACR7A4.14 PROTEIN-RELATED"/>
    <property type="match status" value="1"/>
</dbReference>
<dbReference type="InParanoid" id="A0A2R5GKW7"/>
<dbReference type="CDD" id="cd05233">
    <property type="entry name" value="SDR_c"/>
    <property type="match status" value="1"/>
</dbReference>
<dbReference type="InterPro" id="IPR036770">
    <property type="entry name" value="Ankyrin_rpt-contain_sf"/>
</dbReference>
<dbReference type="InterPro" id="IPR002110">
    <property type="entry name" value="Ankyrin_rpt"/>
</dbReference>
<keyword evidence="4" id="KW-1185">Reference proteome</keyword>
<name>A0A2R5GKW7_9STRA</name>
<feature type="compositionally biased region" description="Polar residues" evidence="2">
    <location>
        <begin position="733"/>
        <end position="744"/>
    </location>
</feature>
<dbReference type="PANTHER" id="PTHR43975">
    <property type="entry name" value="ZGC:101858"/>
    <property type="match status" value="1"/>
</dbReference>
<dbReference type="SUPFAM" id="SSF48403">
    <property type="entry name" value="Ankyrin repeat"/>
    <property type="match status" value="1"/>
</dbReference>
<feature type="compositionally biased region" description="Basic and acidic residues" evidence="2">
    <location>
        <begin position="747"/>
        <end position="763"/>
    </location>
</feature>
<accession>A0A2R5GKW7</accession>
<dbReference type="PROSITE" id="PS50297">
    <property type="entry name" value="ANK_REP_REGION"/>
    <property type="match status" value="1"/>
</dbReference>
<gene>
    <name evidence="3" type="ORF">FCC1311_051422</name>
</gene>
<dbReference type="PROSITE" id="PS50088">
    <property type="entry name" value="ANK_REPEAT"/>
    <property type="match status" value="1"/>
</dbReference>
<reference evidence="3 4" key="1">
    <citation type="submission" date="2017-12" db="EMBL/GenBank/DDBJ databases">
        <title>Sequencing, de novo assembly and annotation of complete genome of a new Thraustochytrid species, strain FCC1311.</title>
        <authorList>
            <person name="Sedici K."/>
            <person name="Godart F."/>
            <person name="Aiese Cigliano R."/>
            <person name="Sanseverino W."/>
            <person name="Barakat M."/>
            <person name="Ortet P."/>
            <person name="Marechal E."/>
            <person name="Cagnac O."/>
            <person name="Amato A."/>
        </authorList>
    </citation>
    <scope>NUCLEOTIDE SEQUENCE [LARGE SCALE GENOMIC DNA]</scope>
</reference>
<dbReference type="PRINTS" id="PR00081">
    <property type="entry name" value="GDHRDH"/>
</dbReference>
<dbReference type="SUPFAM" id="SSF51735">
    <property type="entry name" value="NAD(P)-binding Rossmann-fold domains"/>
    <property type="match status" value="1"/>
</dbReference>
<sequence length="1227" mass="136942">MQSSTESDSVASTKKTNFGLADVHSKMQQKLAEAEEARRRASEEAAQRRREESKWYRAIKAEEERLEDIRSREAEGYPHWSAKDFGGAYHSSRIANKFPIAGSAIELERVRKSGIVTRKDREARELAEVQLTHEYRARAKGVFAEQREVFKGRYSTRVYLEEDVMTALGRRDVELAHLRKRFRRERDAFSCKDGTPLVGFMAAVRAGELEKVQGMLNRGEVDINEVGSFNQGETALMEACKHGRVTMANMLLDLGADPNQKSARGEGTLHMVWYPVLQDGGKACQGLHRVVALRNVYSLLERLFAEGADPGMLNPSLQSTLHIAAAEQCTAICDLILRAGEPYLLDLKDSQGQTPLDVAPSETHESSKLLRNWRACVKGNKLTDFQKAWFHYMNAPAVGPRLAIRPSAGKVINELRVSDFRRHAGTALRDGIASRRHEEIEADRTKASAGFSESEGSLTNKRPVAEYVQLAQKRYTATFRAKVEQERKMLKPSDRKLTLVEYLVGVEARKRAAELDRKSKTRGSHGRLLTRRKAVAHALLADTYRGGAERVRRRDLEDVPLEATDDEHVAADVLQNNVLRRPWTVSAIGRSGGAFHPRVLGRVVRNVRGTPENASAMARISSHYAQRAASVTHITSAMQADEQADEVEAEVAVSTPQANTATMMPTAKERLTRRMTVRLANVQEDESIVGSRPLHIDQGEEEKSDSREEEIAQGFANGRASRNKSRRKGAIAQNANALKATQESVEAAEKNLRYSGGRDKEDSSSDQGSKARSLRPGANATYRSKHVPAALMPPQYNMREVLSSLTLDANGKSTYTRVEVASVLTLLRARLPGDVLSSQLSNAILRAIHHDERTDAGNVTVEELREQFRDFHLNKKPVDTTPVFDALEKSLNARFREELFHASLGPYHVYSTDDLQRPGPYMARPANTQPWLGSHVRLDRNRVLRDRHHDENPLHASAFGVMRSKGASSGIGRAIAVHLSRQNLGVLAVARREEQLQETRKLGVEDNIEIVVADLTTKEGRESVAEVVRSKCSKQLKYVVQNAGVIGKLDQAINLKEDMWRHVFEVNVHAPFFLAQLLVPELAPDARVLHVSSGAAHGPFNGWTAYNVSKAAFYMMYQCMRDELAPKGIHFGSFQPGIVESNMQETIRDATAEETAIIEMFKEFKANQYTGPEDKPHAPPKGGLDVASNVAFFVDFLLTKVPAEEFSSHGEWDISDESHHSRWITEE</sequence>
<dbReference type="SMART" id="SM00248">
    <property type="entry name" value="ANK"/>
    <property type="match status" value="2"/>
</dbReference>
<dbReference type="Gene3D" id="1.25.40.20">
    <property type="entry name" value="Ankyrin repeat-containing domain"/>
    <property type="match status" value="1"/>
</dbReference>
<proteinExistence type="predicted"/>
<evidence type="ECO:0000313" key="3">
    <source>
        <dbReference type="EMBL" id="GBG28921.1"/>
    </source>
</evidence>
<feature type="region of interest" description="Disordered" evidence="2">
    <location>
        <begin position="1"/>
        <end position="54"/>
    </location>
</feature>
<feature type="repeat" description="ANK" evidence="1">
    <location>
        <begin position="231"/>
        <end position="263"/>
    </location>
</feature>
<organism evidence="3 4">
    <name type="scientific">Hondaea fermentalgiana</name>
    <dbReference type="NCBI Taxonomy" id="2315210"/>
    <lineage>
        <taxon>Eukaryota</taxon>
        <taxon>Sar</taxon>
        <taxon>Stramenopiles</taxon>
        <taxon>Bigyra</taxon>
        <taxon>Labyrinthulomycetes</taxon>
        <taxon>Thraustochytrida</taxon>
        <taxon>Thraustochytriidae</taxon>
        <taxon>Hondaea</taxon>
    </lineage>
</organism>
<dbReference type="Pfam" id="PF00106">
    <property type="entry name" value="adh_short"/>
    <property type="match status" value="1"/>
</dbReference>
<feature type="compositionally biased region" description="Basic and acidic residues" evidence="2">
    <location>
        <begin position="32"/>
        <end position="54"/>
    </location>
</feature>